<organism evidence="3 4">
    <name type="scientific">Sagittula marina</name>
    <dbReference type="NCBI Taxonomy" id="943940"/>
    <lineage>
        <taxon>Bacteria</taxon>
        <taxon>Pseudomonadati</taxon>
        <taxon>Pseudomonadota</taxon>
        <taxon>Alphaproteobacteria</taxon>
        <taxon>Rhodobacterales</taxon>
        <taxon>Roseobacteraceae</taxon>
        <taxon>Sagittula</taxon>
    </lineage>
</organism>
<evidence type="ECO:0000259" key="2">
    <source>
        <dbReference type="Pfam" id="PF13609"/>
    </source>
</evidence>
<comment type="caution">
    <text evidence="3">The sequence shown here is derived from an EMBL/GenBank/DDBJ whole genome shotgun (WGS) entry which is preliminary data.</text>
</comment>
<dbReference type="GO" id="GO:0015288">
    <property type="term" value="F:porin activity"/>
    <property type="evidence" value="ECO:0007669"/>
    <property type="project" value="InterPro"/>
</dbReference>
<keyword evidence="1" id="KW-0732">Signal</keyword>
<dbReference type="RefSeq" id="WP_183962932.1">
    <property type="nucleotide sequence ID" value="NZ_BAABBZ010000012.1"/>
</dbReference>
<evidence type="ECO:0000313" key="4">
    <source>
        <dbReference type="Proteomes" id="UP000541426"/>
    </source>
</evidence>
<gene>
    <name evidence="3" type="ORF">GGQ68_000644</name>
</gene>
<keyword evidence="4" id="KW-1185">Reference proteome</keyword>
<dbReference type="InterPro" id="IPR033900">
    <property type="entry name" value="Gram_neg_porin_domain"/>
</dbReference>
<dbReference type="GO" id="GO:0016020">
    <property type="term" value="C:membrane"/>
    <property type="evidence" value="ECO:0007669"/>
    <property type="project" value="InterPro"/>
</dbReference>
<sequence>MKNILLASTALVAFAGAAAAQVEVSGTAEVGIVGGDFRYAGTDGDGVSQLWTDIEIDFIATGEADNGLTFGAEIDLDEAANGNGTDDGGATWFVAFGNARLDMGDTDGAVDWALQEVALAGGSIDDAETEHLGYNGNYGADGDYDGQIARVTYTYGDFAAALSTEIDDGGDFDPIWGVGFQYNADFAGTAVGFGIGYQKGDEDFSDATLVAATTALGLLPATATLEDEYDIASDIAAYEVIAASVDVTLNSGIMMGLNYAESKYGDAGTSGLGLGETEKYMGVGIGYEMNALAIGLNYGEYDDRYGIDGLETSGYGLAVAYDLGGGLAVQAGYGLSKVDVSGGDDFDADNYSLGLAMSF</sequence>
<name>A0A7W6GR85_9RHOB</name>
<dbReference type="Pfam" id="PF13609">
    <property type="entry name" value="Porin_4"/>
    <property type="match status" value="1"/>
</dbReference>
<dbReference type="Proteomes" id="UP000541426">
    <property type="component" value="Unassembled WGS sequence"/>
</dbReference>
<proteinExistence type="predicted"/>
<dbReference type="EMBL" id="JACIEJ010000001">
    <property type="protein sequence ID" value="MBB3984333.1"/>
    <property type="molecule type" value="Genomic_DNA"/>
</dbReference>
<feature type="domain" description="Porin" evidence="2">
    <location>
        <begin position="7"/>
        <end position="338"/>
    </location>
</feature>
<accession>A0A7W6GR85</accession>
<dbReference type="SUPFAM" id="SSF56935">
    <property type="entry name" value="Porins"/>
    <property type="match status" value="1"/>
</dbReference>
<evidence type="ECO:0000313" key="3">
    <source>
        <dbReference type="EMBL" id="MBB3984333.1"/>
    </source>
</evidence>
<dbReference type="InterPro" id="IPR023614">
    <property type="entry name" value="Porin_dom_sf"/>
</dbReference>
<dbReference type="AlphaFoldDB" id="A0A7W6GR85"/>
<dbReference type="Gene3D" id="2.40.160.10">
    <property type="entry name" value="Porin"/>
    <property type="match status" value="1"/>
</dbReference>
<feature type="signal peptide" evidence="1">
    <location>
        <begin position="1"/>
        <end position="20"/>
    </location>
</feature>
<reference evidence="3 4" key="1">
    <citation type="submission" date="2020-08" db="EMBL/GenBank/DDBJ databases">
        <title>Genomic Encyclopedia of Type Strains, Phase IV (KMG-IV): sequencing the most valuable type-strain genomes for metagenomic binning, comparative biology and taxonomic classification.</title>
        <authorList>
            <person name="Goeker M."/>
        </authorList>
    </citation>
    <scope>NUCLEOTIDE SEQUENCE [LARGE SCALE GENOMIC DNA]</scope>
    <source>
        <strain evidence="3 4">DSM 102235</strain>
    </source>
</reference>
<feature type="chain" id="PRO_5030727777" evidence="1">
    <location>
        <begin position="21"/>
        <end position="359"/>
    </location>
</feature>
<evidence type="ECO:0000256" key="1">
    <source>
        <dbReference type="SAM" id="SignalP"/>
    </source>
</evidence>
<protein>
    <submittedName>
        <fullName evidence="3">Outer membrane protein OmpU</fullName>
    </submittedName>
</protein>